<organism evidence="1">
    <name type="scientific">Phaeodactylum tricornutum</name>
    <name type="common">Diatom</name>
    <dbReference type="NCBI Taxonomy" id="2850"/>
    <lineage>
        <taxon>Eukaryota</taxon>
        <taxon>Sar</taxon>
        <taxon>Stramenopiles</taxon>
        <taxon>Ochrophyta</taxon>
        <taxon>Bacillariophyta</taxon>
        <taxon>Bacillariophyceae</taxon>
        <taxon>Bacillariophycidae</taxon>
        <taxon>Naviculales</taxon>
        <taxon>Phaeodactylaceae</taxon>
        <taxon>Phaeodactylum</taxon>
    </lineage>
</organism>
<reference evidence="1" key="1">
    <citation type="submission" date="2022-02" db="EMBL/GenBank/DDBJ databases">
        <authorList>
            <person name="Giguere J D."/>
        </authorList>
    </citation>
    <scope>NUCLEOTIDE SEQUENCE</scope>
    <source>
        <strain evidence="1">CCAP 1055/1</strain>
    </source>
</reference>
<protein>
    <submittedName>
        <fullName evidence="1">Uncharacterized protein</fullName>
    </submittedName>
</protein>
<gene>
    <name evidence="1" type="ORF">PTTT1_LOCUS38436</name>
</gene>
<evidence type="ECO:0000313" key="1">
    <source>
        <dbReference type="EMBL" id="CAG9288405.1"/>
    </source>
</evidence>
<name>A0A8J9TBB1_PHATR</name>
<proteinExistence type="predicted"/>
<dbReference type="AlphaFoldDB" id="A0A8J9TBB1"/>
<sequence length="221" mass="24714">MTDASTPSSDQSFVTNPEQWLESLCKREELLCIVIFRGAWCKYDRHYLRKLGEHHQNVMKDDKTQLVAWTSQGAQAAQQADEEWGLTKEFGYDMVLGDETNALANWLKEDEILPSIVTATPEGAHVQDLVPDSDNAYPNGIVMPAMVWYAHHGNLVATWTASCEAPGYGGPKRPDPTDLYEQVLKRKHALDHGSAIMPVHGNELKMCTNDWEVTAANCDVL</sequence>
<dbReference type="EMBL" id="OU594944">
    <property type="protein sequence ID" value="CAG9288405.1"/>
    <property type="molecule type" value="Genomic_DNA"/>
</dbReference>
<dbReference type="Proteomes" id="UP000836788">
    <property type="component" value="Chromosome 3"/>
</dbReference>
<accession>A0A8J9TBB1</accession>